<reference evidence="2 3" key="1">
    <citation type="journal article" date="2011" name="Syst. Appl. Microbiol.">
        <title>Defluviimonas denitrificans gen. nov., sp. nov., and Pararhodobacter aggregans gen. nov., sp. nov., non-phototrophic Rhodobacteraceae from the biofilter of a marine aquaculture.</title>
        <authorList>
            <person name="Foesel B.U."/>
            <person name="Drake H.L."/>
            <person name="Schramm A."/>
        </authorList>
    </citation>
    <scope>NUCLEOTIDE SEQUENCE [LARGE SCALE GENOMIC DNA]</scope>
    <source>
        <strain evidence="2 3">D1-19</strain>
    </source>
</reference>
<name>A0A2T7UUY7_9RHOB</name>
<dbReference type="AlphaFoldDB" id="A0A2T7UUY7"/>
<keyword evidence="1" id="KW-0472">Membrane</keyword>
<sequence>MRAATPTRSKGEPTIGLINIVFLMLIFFLIAGTIAPSPDPSVTLVSIAELETRAPPEALVITAEGGLRIDGIDWPDTPEAGALAYLETLPEPRVARLLVDRAAPAALVVSLAEGLRGAGAERVVLLGERALE</sequence>
<evidence type="ECO:0000256" key="1">
    <source>
        <dbReference type="SAM" id="Phobius"/>
    </source>
</evidence>
<dbReference type="EMBL" id="QDDR01000002">
    <property type="protein sequence ID" value="PVE48537.1"/>
    <property type="molecule type" value="Genomic_DNA"/>
</dbReference>
<evidence type="ECO:0000313" key="3">
    <source>
        <dbReference type="Proteomes" id="UP000244810"/>
    </source>
</evidence>
<feature type="transmembrane region" description="Helical" evidence="1">
    <location>
        <begin position="15"/>
        <end position="35"/>
    </location>
</feature>
<keyword evidence="3" id="KW-1185">Reference proteome</keyword>
<proteinExistence type="predicted"/>
<evidence type="ECO:0000313" key="2">
    <source>
        <dbReference type="EMBL" id="PVE48537.1"/>
    </source>
</evidence>
<comment type="caution">
    <text evidence="2">The sequence shown here is derived from an EMBL/GenBank/DDBJ whole genome shotgun (WGS) entry which is preliminary data.</text>
</comment>
<keyword evidence="1" id="KW-1133">Transmembrane helix</keyword>
<dbReference type="OrthoDB" id="8479787at2"/>
<keyword evidence="1" id="KW-0812">Transmembrane</keyword>
<accession>A0A2T7UUY7</accession>
<dbReference type="Proteomes" id="UP000244810">
    <property type="component" value="Unassembled WGS sequence"/>
</dbReference>
<protein>
    <submittedName>
        <fullName evidence="2">Biopolymer transporter ExbD</fullName>
    </submittedName>
</protein>
<organism evidence="2 3">
    <name type="scientific">Pararhodobacter aggregans</name>
    <dbReference type="NCBI Taxonomy" id="404875"/>
    <lineage>
        <taxon>Bacteria</taxon>
        <taxon>Pseudomonadati</taxon>
        <taxon>Pseudomonadota</taxon>
        <taxon>Alphaproteobacteria</taxon>
        <taxon>Rhodobacterales</taxon>
        <taxon>Paracoccaceae</taxon>
        <taxon>Pararhodobacter</taxon>
    </lineage>
</organism>
<dbReference type="RefSeq" id="WP_107750575.1">
    <property type="nucleotide sequence ID" value="NZ_JBLWSZ010000025.1"/>
</dbReference>
<gene>
    <name evidence="2" type="ORF">DDE23_05640</name>
</gene>